<comment type="caution">
    <text evidence="8">The sequence shown here is derived from an EMBL/GenBank/DDBJ whole genome shotgun (WGS) entry which is preliminary data.</text>
</comment>
<evidence type="ECO:0000256" key="1">
    <source>
        <dbReference type="ARBA" id="ARBA00004370"/>
    </source>
</evidence>
<evidence type="ECO:0000256" key="5">
    <source>
        <dbReference type="ARBA" id="ARBA00023136"/>
    </source>
</evidence>
<dbReference type="Proteomes" id="UP000034182">
    <property type="component" value="Unassembled WGS sequence"/>
</dbReference>
<feature type="transmembrane region" description="Helical" evidence="7">
    <location>
        <begin position="137"/>
        <end position="158"/>
    </location>
</feature>
<dbReference type="Pfam" id="PF00083">
    <property type="entry name" value="Sugar_tr"/>
    <property type="match status" value="1"/>
</dbReference>
<dbReference type="InterPro" id="IPR050814">
    <property type="entry name" value="Myo-inositol_Transporter"/>
</dbReference>
<feature type="transmembrane region" description="Helical" evidence="7">
    <location>
        <begin position="99"/>
        <end position="117"/>
    </location>
</feature>
<feature type="transmembrane region" description="Helical" evidence="7">
    <location>
        <begin position="297"/>
        <end position="315"/>
    </location>
</feature>
<sequence>MENNSPSQSNPTPEQLQRISAPFAKWNLARMKDEIREFVNEAGLQDDEDYISRGAKLAQDKDAFIRRRDALVYRADLNEKECLERESKNMGKNKFRQTWTLYALVIVCSIGAAVQGWDESAVSSAQIYYQYALSIQGNILGLVNAAPYLCCAVSCCITNASHLLGTNCSLNWRMMLAAPFCGVNVHVYYSVSVFYEQANFPVTSALLAGMGFGIINWLFALPAVITIDTFGRRNLLLSTFPLMAIFQAFVAISLALDGKTPLLLVGMYLFAAAYSPGEGPVPFVYSAESMPLHSRDLAVLWLFNGILAITYPQFLKSFTPAGTFAWYSAWCIAGWVMILLFVPETKDLTLEDLDKVFSLRTSEHMSYGLRQLSFWVKRGILQRKYLKSPTLGHADEQDDWEAESFDGESEAQGSEEGHEMQEVRTFPSQR</sequence>
<keyword evidence="4 7" id="KW-1133">Transmembrane helix</keyword>
<reference evidence="8 9" key="1">
    <citation type="submission" date="2015-03" db="EMBL/GenBank/DDBJ databases">
        <authorList>
            <person name="Morales-Cruz A."/>
            <person name="Amrine K.C."/>
            <person name="Cantu D."/>
        </authorList>
    </citation>
    <scope>NUCLEOTIDE SEQUENCE [LARGE SCALE GENOMIC DNA]</scope>
    <source>
        <strain evidence="8">DS831</strain>
    </source>
</reference>
<feature type="transmembrane region" description="Helical" evidence="7">
    <location>
        <begin position="262"/>
        <end position="285"/>
    </location>
</feature>
<dbReference type="PANTHER" id="PTHR48020">
    <property type="entry name" value="PROTON MYO-INOSITOL COTRANSPORTER"/>
    <property type="match status" value="1"/>
</dbReference>
<evidence type="ECO:0000313" key="9">
    <source>
        <dbReference type="Proteomes" id="UP000034182"/>
    </source>
</evidence>
<comment type="subcellular location">
    <subcellularLocation>
        <location evidence="1">Membrane</location>
    </subcellularLocation>
</comment>
<evidence type="ECO:0000256" key="7">
    <source>
        <dbReference type="SAM" id="Phobius"/>
    </source>
</evidence>
<evidence type="ECO:0000256" key="2">
    <source>
        <dbReference type="ARBA" id="ARBA00022448"/>
    </source>
</evidence>
<evidence type="ECO:0000256" key="3">
    <source>
        <dbReference type="ARBA" id="ARBA00022692"/>
    </source>
</evidence>
<proteinExistence type="predicted"/>
<dbReference type="EMBL" id="LAQI01000124">
    <property type="protein sequence ID" value="KKY18578.1"/>
    <property type="molecule type" value="Genomic_DNA"/>
</dbReference>
<gene>
    <name evidence="8" type="ORF">UCDDS831_g05858</name>
</gene>
<keyword evidence="5 7" id="KW-0472">Membrane</keyword>
<reference evidence="8 9" key="2">
    <citation type="submission" date="2015-05" db="EMBL/GenBank/DDBJ databases">
        <title>Distinctive expansion of gene families associated with plant cell wall degradation and secondary metabolism in the genomes of grapevine trunk pathogens.</title>
        <authorList>
            <person name="Lawrence D.P."/>
            <person name="Travadon R."/>
            <person name="Rolshausen P.E."/>
            <person name="Baumgartner K."/>
        </authorList>
    </citation>
    <scope>NUCLEOTIDE SEQUENCE [LARGE SCALE GENOMIC DNA]</scope>
    <source>
        <strain evidence="8">DS831</strain>
    </source>
</reference>
<dbReference type="PANTHER" id="PTHR48020:SF17">
    <property type="entry name" value="SUGAR TRANSPORTER, PUTATIVE (AFU_ORTHOLOGUE AFUA_8G06870)-RELATED"/>
    <property type="match status" value="1"/>
</dbReference>
<name>A0A0G2G428_9PEZI</name>
<dbReference type="GO" id="GO:0022857">
    <property type="term" value="F:transmembrane transporter activity"/>
    <property type="evidence" value="ECO:0007669"/>
    <property type="project" value="InterPro"/>
</dbReference>
<dbReference type="GO" id="GO:0016020">
    <property type="term" value="C:membrane"/>
    <property type="evidence" value="ECO:0007669"/>
    <property type="project" value="UniProtKB-SubCell"/>
</dbReference>
<feature type="compositionally biased region" description="Acidic residues" evidence="6">
    <location>
        <begin position="396"/>
        <end position="409"/>
    </location>
</feature>
<dbReference type="Gene3D" id="1.20.1250.20">
    <property type="entry name" value="MFS general substrate transporter like domains"/>
    <property type="match status" value="1"/>
</dbReference>
<accession>A0A0G2G428</accession>
<keyword evidence="3 7" id="KW-0812">Transmembrane</keyword>
<dbReference type="SUPFAM" id="SSF103473">
    <property type="entry name" value="MFS general substrate transporter"/>
    <property type="match status" value="1"/>
</dbReference>
<evidence type="ECO:0000256" key="6">
    <source>
        <dbReference type="SAM" id="MobiDB-lite"/>
    </source>
</evidence>
<dbReference type="InterPro" id="IPR005828">
    <property type="entry name" value="MFS_sugar_transport-like"/>
</dbReference>
<organism evidence="8 9">
    <name type="scientific">Diplodia seriata</name>
    <dbReference type="NCBI Taxonomy" id="420778"/>
    <lineage>
        <taxon>Eukaryota</taxon>
        <taxon>Fungi</taxon>
        <taxon>Dikarya</taxon>
        <taxon>Ascomycota</taxon>
        <taxon>Pezizomycotina</taxon>
        <taxon>Dothideomycetes</taxon>
        <taxon>Dothideomycetes incertae sedis</taxon>
        <taxon>Botryosphaeriales</taxon>
        <taxon>Botryosphaeriaceae</taxon>
        <taxon>Diplodia</taxon>
    </lineage>
</organism>
<feature type="transmembrane region" description="Helical" evidence="7">
    <location>
        <begin position="170"/>
        <end position="189"/>
    </location>
</feature>
<dbReference type="AlphaFoldDB" id="A0A0G2G428"/>
<feature type="region of interest" description="Disordered" evidence="6">
    <location>
        <begin position="390"/>
        <end position="430"/>
    </location>
</feature>
<protein>
    <submittedName>
        <fullName evidence="8">Putative mfs sugar</fullName>
    </submittedName>
</protein>
<evidence type="ECO:0000313" key="8">
    <source>
        <dbReference type="EMBL" id="KKY18578.1"/>
    </source>
</evidence>
<keyword evidence="2" id="KW-0813">Transport</keyword>
<feature type="transmembrane region" description="Helical" evidence="7">
    <location>
        <begin position="235"/>
        <end position="256"/>
    </location>
</feature>
<feature type="transmembrane region" description="Helical" evidence="7">
    <location>
        <begin position="201"/>
        <end position="223"/>
    </location>
</feature>
<dbReference type="InterPro" id="IPR036259">
    <property type="entry name" value="MFS_trans_sf"/>
</dbReference>
<feature type="transmembrane region" description="Helical" evidence="7">
    <location>
        <begin position="321"/>
        <end position="342"/>
    </location>
</feature>
<evidence type="ECO:0000256" key="4">
    <source>
        <dbReference type="ARBA" id="ARBA00022989"/>
    </source>
</evidence>